<dbReference type="Pfam" id="PF12937">
    <property type="entry name" value="F-box-like"/>
    <property type="match status" value="1"/>
</dbReference>
<dbReference type="InterPro" id="IPR001810">
    <property type="entry name" value="F-box_dom"/>
</dbReference>
<feature type="domain" description="F-box" evidence="1">
    <location>
        <begin position="8"/>
        <end position="56"/>
    </location>
</feature>
<dbReference type="PROSITE" id="PS50181">
    <property type="entry name" value="FBOX"/>
    <property type="match status" value="1"/>
</dbReference>
<organism evidence="2 3">
    <name type="scientific">Curvularia clavata</name>
    <dbReference type="NCBI Taxonomy" id="95742"/>
    <lineage>
        <taxon>Eukaryota</taxon>
        <taxon>Fungi</taxon>
        <taxon>Dikarya</taxon>
        <taxon>Ascomycota</taxon>
        <taxon>Pezizomycotina</taxon>
        <taxon>Dothideomycetes</taxon>
        <taxon>Pleosporomycetidae</taxon>
        <taxon>Pleosporales</taxon>
        <taxon>Pleosporineae</taxon>
        <taxon>Pleosporaceae</taxon>
        <taxon>Curvularia</taxon>
    </lineage>
</organism>
<dbReference type="AlphaFoldDB" id="A0A9Q8ZAF9"/>
<reference evidence="2" key="1">
    <citation type="submission" date="2021-12" db="EMBL/GenBank/DDBJ databases">
        <title>Curvularia clavata genome.</title>
        <authorList>
            <person name="Cao Y."/>
        </authorList>
    </citation>
    <scope>NUCLEOTIDE SEQUENCE</scope>
    <source>
        <strain evidence="2">Yc1106</strain>
    </source>
</reference>
<proteinExistence type="predicted"/>
<keyword evidence="3" id="KW-1185">Reference proteome</keyword>
<evidence type="ECO:0000313" key="3">
    <source>
        <dbReference type="Proteomes" id="UP001056012"/>
    </source>
</evidence>
<dbReference type="OrthoDB" id="3660227at2759"/>
<sequence>MATELASNPGFGTLPSELVMNIIEWLPIENPRDIRNLSLTSRRMYQLSLDHMYKHILVTCPWPLTQKLLHDPKLAARVQKVTWDLKTADDDGNEKRRNLCRLMRFLQTAGATSMNRPRMFLTWRDHQFMAFFITVTPAIHTLIIKDTSEWENNIYWFRQAVVEVGALQHLRRVHIHGPLCLEQIAHLFLVPSLRDVTVIDLVQLERTPENYLEWKQDTTLRTLLEPGVSFVENITLKRACVEPLVLAYFTMACKNLKSFVYETDVHNDLRRMRPASLLSKFQGLSFVLTGNHASLEKLSVRGDHQMLYQKHIMQVARLASVMSNLRSLDMGLITHDDDPEQSVTDFVTQFICYLPPTLEELTFEMDWQEHWGAKGWEGPTEMLRCFAETAPMVLPLLKRVAVVDWPPKLCYFPPDFAMLYQCFAEHNVHFASIPADIPVPDPLRMSEFVEPGWVFVEDPDAEFWHN</sequence>
<dbReference type="EMBL" id="CP089276">
    <property type="protein sequence ID" value="USP77854.1"/>
    <property type="molecule type" value="Genomic_DNA"/>
</dbReference>
<evidence type="ECO:0000259" key="1">
    <source>
        <dbReference type="PROSITE" id="PS50181"/>
    </source>
</evidence>
<dbReference type="Proteomes" id="UP001056012">
    <property type="component" value="Chromosome 3"/>
</dbReference>
<evidence type="ECO:0000313" key="2">
    <source>
        <dbReference type="EMBL" id="USP77854.1"/>
    </source>
</evidence>
<dbReference type="InterPro" id="IPR036047">
    <property type="entry name" value="F-box-like_dom_sf"/>
</dbReference>
<dbReference type="VEuPathDB" id="FungiDB:yc1106_05128"/>
<accession>A0A9Q8ZAF9</accession>
<gene>
    <name evidence="2" type="ORF">yc1106_05128</name>
</gene>
<dbReference type="SUPFAM" id="SSF81383">
    <property type="entry name" value="F-box domain"/>
    <property type="match status" value="1"/>
</dbReference>
<protein>
    <recommendedName>
        <fullName evidence="1">F-box domain-containing protein</fullName>
    </recommendedName>
</protein>
<name>A0A9Q8ZAF9_CURCL</name>